<dbReference type="OrthoDB" id="6376697at2759"/>
<dbReference type="Pfam" id="PF01044">
    <property type="entry name" value="Vinculin"/>
    <property type="match status" value="1"/>
</dbReference>
<sequence length="733" mass="81711">MEAQYGAGVDVKWDITNLEIRTKSVEKTLEPLVTQVTTLVSQKGPSKLKKGRSKRAHLLCEAVYQATQNFIAKGEEISNENAEVRNEMVAAVDDVRRTGDTMHITSSEFADDPCSSVKRSAMVRAARALLSAVTRLLILADMVDVYLLLKSLRAVEEDLHRLNQASSQQEVIDNFRALGRRVVDLADRTGRRQMDLKDLRRRDDLASARAVLKKNSLMLLTTSKTYVRHPELVAAKANRDFVVGEVSDAVHIIGEVAQATGPSVPHSYEGIGELAAALDDFDSKVLMEPNAYSSVRTRPSLEERLESIISGAALMADSSCTRDERREKIVRQCNAVRQALQDLLTQYEANVQEEPTESLDKAIENMCQRTRELRRQLKKAVVDHVSDTFLETNVPLIILIEAAKVGNEEEVEEYGQVFMEHANKLVEVANLACSMSSNEEGVKLVRLAASQLEALCPQVVNAARILASRPKSKVAQENMDVFKDTWERQVRILTEAVDEITSIDDFLSVSEGHILEDVNRCISSLTECDAEVLDRMASAIRGRCARVCNVVTAEMDNYQPGVYTDRVMDSIYMLRDQVMPNYVQHVQAAVASITAGKGDDVDYNDFVYAAQLVYDGTRDIRRAVLMNRKAEELDSESDDIQEDFQNMRVMSPGTYGGELGDSNYAKIDRYEPLYREGGQYSGSGGQYSDGYEARGYDQYNTQLTAAGNVQGFYGSPEPYTVHFSDRYDDNAGT</sequence>
<dbReference type="PANTHER" id="PTHR18914">
    <property type="entry name" value="ALPHA CATENIN"/>
    <property type="match status" value="1"/>
</dbReference>
<name>A0A7J7J0P6_BUGNE</name>
<evidence type="ECO:0000256" key="1">
    <source>
        <dbReference type="ARBA" id="ARBA00004282"/>
    </source>
</evidence>
<evidence type="ECO:0000313" key="7">
    <source>
        <dbReference type="EMBL" id="KAF6019214.1"/>
    </source>
</evidence>
<evidence type="ECO:0000256" key="6">
    <source>
        <dbReference type="ARBA" id="ARBA00022949"/>
    </source>
</evidence>
<evidence type="ECO:0000256" key="2">
    <source>
        <dbReference type="ARBA" id="ARBA00004496"/>
    </source>
</evidence>
<dbReference type="Gene3D" id="1.20.120.230">
    <property type="entry name" value="Alpha-catenin/vinculin-like"/>
    <property type="match status" value="4"/>
</dbReference>
<dbReference type="PANTHER" id="PTHR18914:SF9">
    <property type="entry name" value="CATENIN ALPHA"/>
    <property type="match status" value="1"/>
</dbReference>
<keyword evidence="6" id="KW-0965">Cell junction</keyword>
<dbReference type="AlphaFoldDB" id="A0A7J7J0P6"/>
<dbReference type="PRINTS" id="PR00805">
    <property type="entry name" value="ALPHACATENIN"/>
</dbReference>
<dbReference type="InterPro" id="IPR006077">
    <property type="entry name" value="Vinculin/catenin"/>
</dbReference>
<dbReference type="GO" id="GO:0008013">
    <property type="term" value="F:beta-catenin binding"/>
    <property type="evidence" value="ECO:0007669"/>
    <property type="project" value="TreeGrafter"/>
</dbReference>
<keyword evidence="5" id="KW-0130">Cell adhesion</keyword>
<dbReference type="GO" id="GO:0045296">
    <property type="term" value="F:cadherin binding"/>
    <property type="evidence" value="ECO:0007669"/>
    <property type="project" value="InterPro"/>
</dbReference>
<proteinExistence type="inferred from homology"/>
<protein>
    <submittedName>
        <fullName evidence="7">Alpha-Cat</fullName>
    </submittedName>
</protein>
<dbReference type="GO" id="GO:0016342">
    <property type="term" value="C:catenin complex"/>
    <property type="evidence" value="ECO:0007669"/>
    <property type="project" value="TreeGrafter"/>
</dbReference>
<reference evidence="7" key="1">
    <citation type="submission" date="2020-06" db="EMBL/GenBank/DDBJ databases">
        <title>Draft genome of Bugula neritina, a colonial animal packing powerful symbionts and potential medicines.</title>
        <authorList>
            <person name="Rayko M."/>
        </authorList>
    </citation>
    <scope>NUCLEOTIDE SEQUENCE [LARGE SCALE GENOMIC DNA]</scope>
    <source>
        <strain evidence="7">Kwan_BN1</strain>
    </source>
</reference>
<dbReference type="GO" id="GO:0005737">
    <property type="term" value="C:cytoplasm"/>
    <property type="evidence" value="ECO:0007669"/>
    <property type="project" value="UniProtKB-SubCell"/>
</dbReference>
<keyword evidence="4" id="KW-0963">Cytoplasm</keyword>
<dbReference type="InterPro" id="IPR036723">
    <property type="entry name" value="Alpha-catenin/vinculin-like_sf"/>
</dbReference>
<dbReference type="SUPFAM" id="SSF47220">
    <property type="entry name" value="alpha-catenin/vinculin-like"/>
    <property type="match status" value="3"/>
</dbReference>
<evidence type="ECO:0000256" key="4">
    <source>
        <dbReference type="ARBA" id="ARBA00022490"/>
    </source>
</evidence>
<organism evidence="7 8">
    <name type="scientific">Bugula neritina</name>
    <name type="common">Brown bryozoan</name>
    <name type="synonym">Sertularia neritina</name>
    <dbReference type="NCBI Taxonomy" id="10212"/>
    <lineage>
        <taxon>Eukaryota</taxon>
        <taxon>Metazoa</taxon>
        <taxon>Spiralia</taxon>
        <taxon>Lophotrochozoa</taxon>
        <taxon>Bryozoa</taxon>
        <taxon>Gymnolaemata</taxon>
        <taxon>Cheilostomatida</taxon>
        <taxon>Flustrina</taxon>
        <taxon>Buguloidea</taxon>
        <taxon>Bugulidae</taxon>
        <taxon>Bugula</taxon>
    </lineage>
</organism>
<dbReference type="GO" id="GO:0098609">
    <property type="term" value="P:cell-cell adhesion"/>
    <property type="evidence" value="ECO:0007669"/>
    <property type="project" value="TreeGrafter"/>
</dbReference>
<dbReference type="GO" id="GO:0016477">
    <property type="term" value="P:cell migration"/>
    <property type="evidence" value="ECO:0007669"/>
    <property type="project" value="TreeGrafter"/>
</dbReference>
<dbReference type="InterPro" id="IPR001033">
    <property type="entry name" value="Alpha_catenin"/>
</dbReference>
<evidence type="ECO:0000313" key="8">
    <source>
        <dbReference type="Proteomes" id="UP000593567"/>
    </source>
</evidence>
<accession>A0A7J7J0P6</accession>
<keyword evidence="8" id="KW-1185">Reference proteome</keyword>
<evidence type="ECO:0000256" key="3">
    <source>
        <dbReference type="ARBA" id="ARBA00008376"/>
    </source>
</evidence>
<gene>
    <name evidence="7" type="ORF">EB796_022517</name>
</gene>
<dbReference type="FunFam" id="1.20.120.230:FF:000008">
    <property type="entry name" value="Catenin alpha 1"/>
    <property type="match status" value="1"/>
</dbReference>
<dbReference type="Proteomes" id="UP000593567">
    <property type="component" value="Unassembled WGS sequence"/>
</dbReference>
<dbReference type="GO" id="GO:0051015">
    <property type="term" value="F:actin filament binding"/>
    <property type="evidence" value="ECO:0007669"/>
    <property type="project" value="InterPro"/>
</dbReference>
<dbReference type="GO" id="GO:0005912">
    <property type="term" value="C:adherens junction"/>
    <property type="evidence" value="ECO:0007669"/>
    <property type="project" value="TreeGrafter"/>
</dbReference>
<dbReference type="EMBL" id="VXIV02003250">
    <property type="protein sequence ID" value="KAF6019214.1"/>
    <property type="molecule type" value="Genomic_DNA"/>
</dbReference>
<comment type="subcellular location">
    <subcellularLocation>
        <location evidence="1">Cell junction</location>
    </subcellularLocation>
    <subcellularLocation>
        <location evidence="2">Cytoplasm</location>
    </subcellularLocation>
</comment>
<comment type="similarity">
    <text evidence="3">Belongs to the vinculin/alpha-catenin family.</text>
</comment>
<evidence type="ECO:0000256" key="5">
    <source>
        <dbReference type="ARBA" id="ARBA00022889"/>
    </source>
</evidence>
<comment type="caution">
    <text evidence="7">The sequence shown here is derived from an EMBL/GenBank/DDBJ whole genome shotgun (WGS) entry which is preliminary data.</text>
</comment>
<dbReference type="Gene3D" id="6.10.250.2510">
    <property type="match status" value="1"/>
</dbReference>